<evidence type="ECO:0000256" key="2">
    <source>
        <dbReference type="HAMAP-Rule" id="MF_00489"/>
    </source>
</evidence>
<dbReference type="PANTHER" id="PTHR35146">
    <property type="entry name" value="UPF0178 PROTEIN YAII"/>
    <property type="match status" value="1"/>
</dbReference>
<proteinExistence type="inferred from homology"/>
<comment type="similarity">
    <text evidence="1 2">Belongs to the UPF0178 family.</text>
</comment>
<dbReference type="EMBL" id="ADWQ01000006">
    <property type="protein sequence ID" value="EFU36176.1"/>
    <property type="molecule type" value="Genomic_DNA"/>
</dbReference>
<comment type="caution">
    <text evidence="3">The sequence shown here is derived from an EMBL/GenBank/DDBJ whole genome shotgun (WGS) entry which is preliminary data.</text>
</comment>
<dbReference type="PANTHER" id="PTHR35146:SF1">
    <property type="entry name" value="UPF0178 PROTEIN YAII"/>
    <property type="match status" value="1"/>
</dbReference>
<dbReference type="Proteomes" id="UP000005056">
    <property type="component" value="Unassembled WGS sequence"/>
</dbReference>
<dbReference type="CDD" id="cd18720">
    <property type="entry name" value="PIN_YqxD-like"/>
    <property type="match status" value="1"/>
</dbReference>
<evidence type="ECO:0000313" key="4">
    <source>
        <dbReference type="Proteomes" id="UP000005056"/>
    </source>
</evidence>
<dbReference type="HAMAP" id="MF_00489">
    <property type="entry name" value="UPF0178"/>
    <property type="match status" value="1"/>
</dbReference>
<evidence type="ECO:0000256" key="1">
    <source>
        <dbReference type="ARBA" id="ARBA00008522"/>
    </source>
</evidence>
<sequence>MPHSCREIHCFDNRWQKHKQNYAGRQKRDTIEDYPTKDDFMTIWVDADACPNVIKEILYRAAERMQMPLVLVANQSLRVPPSRFIRTLRVAAGFDVADNEIVRQCEAGDLVITADIPLAAEAIEKGAAAINPRGERYTPATIRERLTMRDFMDTLRASGIQTGGPDSLSQRDRQAFAAELEKWWLEVQRSRGQM</sequence>
<evidence type="ECO:0000313" key="3">
    <source>
        <dbReference type="EMBL" id="EFU36176.1"/>
    </source>
</evidence>
<dbReference type="InterPro" id="IPR003791">
    <property type="entry name" value="UPF0178"/>
</dbReference>
<name>A0AAN3MBF3_ECOLX</name>
<reference evidence="3 4" key="1">
    <citation type="submission" date="2010-09" db="EMBL/GenBank/DDBJ databases">
        <authorList>
            <person name="Weinstock G."/>
            <person name="Sodergren E."/>
            <person name="Clifton S."/>
            <person name="Fulton L."/>
            <person name="Fulton B."/>
            <person name="Courtney L."/>
            <person name="Fronick C."/>
            <person name="Harrison M."/>
            <person name="Strong C."/>
            <person name="Farmer C."/>
            <person name="Delahaunty K."/>
            <person name="Markovic C."/>
            <person name="Hall O."/>
            <person name="Minx P."/>
            <person name="Tomlinson C."/>
            <person name="Mitreva M."/>
            <person name="Hou S."/>
            <person name="Chen J."/>
            <person name="Wollam A."/>
            <person name="Pepin K.H."/>
            <person name="Johnson M."/>
            <person name="Bhonagiri V."/>
            <person name="Zhang X."/>
            <person name="Suruliraj S."/>
            <person name="Warren W."/>
            <person name="Chinwalla A."/>
            <person name="Mardis E.R."/>
            <person name="Wilson R.K."/>
        </authorList>
    </citation>
    <scope>NUCLEOTIDE SEQUENCE [LARGE SCALE GENOMIC DNA]</scope>
    <source>
        <strain evidence="3 4">MS 85-1</strain>
    </source>
</reference>
<dbReference type="Pfam" id="PF02639">
    <property type="entry name" value="DUF188"/>
    <property type="match status" value="1"/>
</dbReference>
<protein>
    <recommendedName>
        <fullName evidence="2">UPF0178 protein YaiI</fullName>
    </recommendedName>
</protein>
<gene>
    <name evidence="2" type="primary">yaiI</name>
    <name evidence="3" type="ORF">HMPREF9350_01845</name>
</gene>
<accession>A0AAN3MBF3</accession>
<organism evidence="3 4">
    <name type="scientific">Escherichia coli MS 85-1</name>
    <dbReference type="NCBI Taxonomy" id="679202"/>
    <lineage>
        <taxon>Bacteria</taxon>
        <taxon>Pseudomonadati</taxon>
        <taxon>Pseudomonadota</taxon>
        <taxon>Gammaproteobacteria</taxon>
        <taxon>Enterobacterales</taxon>
        <taxon>Enterobacteriaceae</taxon>
        <taxon>Escherichia</taxon>
    </lineage>
</organism>
<dbReference type="NCBIfam" id="NF001095">
    <property type="entry name" value="PRK00124.1"/>
    <property type="match status" value="1"/>
</dbReference>
<dbReference type="AlphaFoldDB" id="A0AAN3MBF3"/>